<dbReference type="AlphaFoldDB" id="A0A7J7K9X7"/>
<dbReference type="GO" id="GO:0006261">
    <property type="term" value="P:DNA-templated DNA replication"/>
    <property type="evidence" value="ECO:0007669"/>
    <property type="project" value="InterPro"/>
</dbReference>
<protein>
    <submittedName>
        <fullName evidence="2">POLQ</fullName>
    </submittedName>
</protein>
<dbReference type="PANTHER" id="PTHR10133:SF62">
    <property type="entry name" value="DNA POLYMERASE THETA"/>
    <property type="match status" value="1"/>
</dbReference>
<dbReference type="GO" id="GO:0003677">
    <property type="term" value="F:DNA binding"/>
    <property type="evidence" value="ECO:0007669"/>
    <property type="project" value="InterPro"/>
</dbReference>
<evidence type="ECO:0000313" key="2">
    <source>
        <dbReference type="EMBL" id="KAF6035462.1"/>
    </source>
</evidence>
<dbReference type="PRINTS" id="PR00868">
    <property type="entry name" value="DNAPOLI"/>
</dbReference>
<dbReference type="GO" id="GO:0097681">
    <property type="term" value="P:double-strand break repair via alternative nonhomologous end joining"/>
    <property type="evidence" value="ECO:0007669"/>
    <property type="project" value="TreeGrafter"/>
</dbReference>
<feature type="domain" description="DNA-directed DNA polymerase family A palm" evidence="1">
    <location>
        <begin position="46"/>
        <end position="251"/>
    </location>
</feature>
<dbReference type="SUPFAM" id="SSF56672">
    <property type="entry name" value="DNA/RNA polymerases"/>
    <property type="match status" value="1"/>
</dbReference>
<dbReference type="Pfam" id="PF00476">
    <property type="entry name" value="DNA_pol_A"/>
    <property type="match status" value="1"/>
</dbReference>
<dbReference type="EMBL" id="VXIV02000874">
    <property type="protein sequence ID" value="KAF6035462.1"/>
    <property type="molecule type" value="Genomic_DNA"/>
</dbReference>
<sequence length="253" mass="28545">MAMRLTLLSRLRESRLLDALTSLEMPHLACLSQMEVYGFGFDVAEFNRQTKLILDALNLIEKKCNSFTKRVFDLSSPKDIGEVLFVELHLPYERKKIVRRKGAPWSTCQAQLEKIKSLHPLPGLILLWRKLHSALKCLVQPLDKSKVWSEERSMYRIYSTCSIQTATGRITMHEPNLQTIRKDIALKVDGLSELSDSVVSLRNVFTASQGYTLLSADYSQLELRIISHLASDSVLIPLLNAGGDVFKDIASPG</sequence>
<dbReference type="Proteomes" id="UP000593567">
    <property type="component" value="Unassembled WGS sequence"/>
</dbReference>
<evidence type="ECO:0000259" key="1">
    <source>
        <dbReference type="Pfam" id="PF00476"/>
    </source>
</evidence>
<comment type="caution">
    <text evidence="2">The sequence shown here is derived from an EMBL/GenBank/DDBJ whole genome shotgun (WGS) entry which is preliminary data.</text>
</comment>
<dbReference type="InterPro" id="IPR002298">
    <property type="entry name" value="DNA_polymerase_A"/>
</dbReference>
<dbReference type="Gene3D" id="1.10.150.20">
    <property type="entry name" value="5' to 3' exonuclease, C-terminal subdomain"/>
    <property type="match status" value="1"/>
</dbReference>
<accession>A0A7J7K9X7</accession>
<evidence type="ECO:0000313" key="3">
    <source>
        <dbReference type="Proteomes" id="UP000593567"/>
    </source>
</evidence>
<dbReference type="Gene3D" id="1.20.1060.10">
    <property type="entry name" value="Taq DNA Polymerase, Chain T, domain 4"/>
    <property type="match status" value="1"/>
</dbReference>
<proteinExistence type="predicted"/>
<dbReference type="OrthoDB" id="2320933at2759"/>
<keyword evidence="3" id="KW-1185">Reference proteome</keyword>
<organism evidence="2 3">
    <name type="scientific">Bugula neritina</name>
    <name type="common">Brown bryozoan</name>
    <name type="synonym">Sertularia neritina</name>
    <dbReference type="NCBI Taxonomy" id="10212"/>
    <lineage>
        <taxon>Eukaryota</taxon>
        <taxon>Metazoa</taxon>
        <taxon>Spiralia</taxon>
        <taxon>Lophotrochozoa</taxon>
        <taxon>Bryozoa</taxon>
        <taxon>Gymnolaemata</taxon>
        <taxon>Cheilostomatida</taxon>
        <taxon>Flustrina</taxon>
        <taxon>Buguloidea</taxon>
        <taxon>Bugulidae</taxon>
        <taxon>Bugula</taxon>
    </lineage>
</organism>
<dbReference type="Gene3D" id="3.30.70.370">
    <property type="match status" value="1"/>
</dbReference>
<dbReference type="GO" id="GO:0003887">
    <property type="term" value="F:DNA-directed DNA polymerase activity"/>
    <property type="evidence" value="ECO:0007669"/>
    <property type="project" value="InterPro"/>
</dbReference>
<gene>
    <name evidence="2" type="ORF">EB796_006226</name>
</gene>
<dbReference type="InterPro" id="IPR043502">
    <property type="entry name" value="DNA/RNA_pol_sf"/>
</dbReference>
<reference evidence="2" key="1">
    <citation type="submission" date="2020-06" db="EMBL/GenBank/DDBJ databases">
        <title>Draft genome of Bugula neritina, a colonial animal packing powerful symbionts and potential medicines.</title>
        <authorList>
            <person name="Rayko M."/>
        </authorList>
    </citation>
    <scope>NUCLEOTIDE SEQUENCE [LARGE SCALE GENOMIC DNA]</scope>
    <source>
        <strain evidence="2">Kwan_BN1</strain>
    </source>
</reference>
<dbReference type="InterPro" id="IPR001098">
    <property type="entry name" value="DNA-dir_DNA_pol_A_palm_dom"/>
</dbReference>
<dbReference type="PANTHER" id="PTHR10133">
    <property type="entry name" value="DNA POLYMERASE I"/>
    <property type="match status" value="1"/>
</dbReference>
<name>A0A7J7K9X7_BUGNE</name>